<sequence>KETKWPAWQRVPRRKPLLSKKNIKGSSLILPENILMIPKTFGKILGLTRQKLNFFEGVCKVYLNYERQK</sequence>
<evidence type="ECO:0000313" key="1">
    <source>
        <dbReference type="EMBL" id="KAI3371696.1"/>
    </source>
</evidence>
<feature type="non-terminal residue" evidence="1">
    <location>
        <position position="1"/>
    </location>
</feature>
<name>A0ACB8WV63_9TELE</name>
<accession>A0ACB8WV63</accession>
<proteinExistence type="predicted"/>
<organism evidence="1 2">
    <name type="scientific">Scortum barcoo</name>
    <name type="common">barcoo grunter</name>
    <dbReference type="NCBI Taxonomy" id="214431"/>
    <lineage>
        <taxon>Eukaryota</taxon>
        <taxon>Metazoa</taxon>
        <taxon>Chordata</taxon>
        <taxon>Craniata</taxon>
        <taxon>Vertebrata</taxon>
        <taxon>Euteleostomi</taxon>
        <taxon>Actinopterygii</taxon>
        <taxon>Neopterygii</taxon>
        <taxon>Teleostei</taxon>
        <taxon>Neoteleostei</taxon>
        <taxon>Acanthomorphata</taxon>
        <taxon>Eupercaria</taxon>
        <taxon>Centrarchiformes</taxon>
        <taxon>Terapontoidei</taxon>
        <taxon>Terapontidae</taxon>
        <taxon>Scortum</taxon>
    </lineage>
</organism>
<evidence type="ECO:0000313" key="2">
    <source>
        <dbReference type="Proteomes" id="UP000831701"/>
    </source>
</evidence>
<keyword evidence="2" id="KW-1185">Reference proteome</keyword>
<dbReference type="Proteomes" id="UP000831701">
    <property type="component" value="Chromosome 6"/>
</dbReference>
<protein>
    <submittedName>
        <fullName evidence="1">Uncharacterized protein</fullName>
    </submittedName>
</protein>
<reference evidence="1" key="1">
    <citation type="submission" date="2022-04" db="EMBL/GenBank/DDBJ databases">
        <title>Jade perch genome.</title>
        <authorList>
            <person name="Chao B."/>
        </authorList>
    </citation>
    <scope>NUCLEOTIDE SEQUENCE</scope>
    <source>
        <strain evidence="1">CB-2022</strain>
    </source>
</reference>
<dbReference type="EMBL" id="CM041536">
    <property type="protein sequence ID" value="KAI3371696.1"/>
    <property type="molecule type" value="Genomic_DNA"/>
</dbReference>
<comment type="caution">
    <text evidence="1">The sequence shown here is derived from an EMBL/GenBank/DDBJ whole genome shotgun (WGS) entry which is preliminary data.</text>
</comment>
<gene>
    <name evidence="1" type="ORF">L3Q82_024260</name>
</gene>